<evidence type="ECO:0000313" key="2">
    <source>
        <dbReference type="EMBL" id="CAG7599744.1"/>
    </source>
</evidence>
<name>A0A8S4C1K2_9ACAR</name>
<evidence type="ECO:0000313" key="3">
    <source>
        <dbReference type="Proteomes" id="UP000837675"/>
    </source>
</evidence>
<gene>
    <name evidence="2" type="ORF">MHYMCMPASI_01122</name>
</gene>
<protein>
    <submittedName>
        <fullName evidence="2">Uncharacterized protein</fullName>
    </submittedName>
</protein>
<feature type="non-terminal residue" evidence="2">
    <location>
        <position position="1"/>
    </location>
</feature>
<comment type="caution">
    <text evidence="2">The sequence shown here is derived from an EMBL/GenBank/DDBJ whole genome shotgun (WGS) entry which is preliminary data.</text>
</comment>
<proteinExistence type="predicted"/>
<keyword evidence="3" id="KW-1185">Reference proteome</keyword>
<dbReference type="AlphaFoldDB" id="A0A8S4C1K2"/>
<evidence type="ECO:0000256" key="1">
    <source>
        <dbReference type="SAM" id="Phobius"/>
    </source>
</evidence>
<sequence>VLKISAFTFDNDVHKDEVVVIGVVGVLVVVVVVVGFVVDVVVVFGTKFLAKNRHRPASFFLLGLAKKAPMITSSKPSLFIPPITELNILLGH</sequence>
<reference evidence="2" key="1">
    <citation type="submission" date="2021-06" db="EMBL/GenBank/DDBJ databases">
        <authorList>
            <person name="Nardi T."/>
            <person name="Nardi T."/>
        </authorList>
    </citation>
    <scope>NUCLEOTIDE SEQUENCE</scope>
</reference>
<dbReference type="EMBL" id="CAJVAF010000348">
    <property type="protein sequence ID" value="CAG7599744.1"/>
    <property type="molecule type" value="Genomic_DNA"/>
</dbReference>
<dbReference type="Proteomes" id="UP000837675">
    <property type="component" value="Unassembled WGS sequence"/>
</dbReference>
<keyword evidence="1" id="KW-0812">Transmembrane</keyword>
<organism evidence="2 3">
    <name type="scientific">Hyalomma marginatum</name>
    <dbReference type="NCBI Taxonomy" id="34627"/>
    <lineage>
        <taxon>Eukaryota</taxon>
        <taxon>Metazoa</taxon>
        <taxon>Ecdysozoa</taxon>
        <taxon>Arthropoda</taxon>
        <taxon>Chelicerata</taxon>
        <taxon>Arachnida</taxon>
        <taxon>Acari</taxon>
        <taxon>Parasitiformes</taxon>
        <taxon>Ixodida</taxon>
        <taxon>Ixodoidea</taxon>
        <taxon>Ixodidae</taxon>
        <taxon>Hyalomminae</taxon>
        <taxon>Hyalomma</taxon>
    </lineage>
</organism>
<keyword evidence="1" id="KW-0472">Membrane</keyword>
<keyword evidence="1" id="KW-1133">Transmembrane helix</keyword>
<accession>A0A8S4C1K2</accession>
<feature type="transmembrane region" description="Helical" evidence="1">
    <location>
        <begin position="20"/>
        <end position="45"/>
    </location>
</feature>